<organism evidence="2 3">
    <name type="scientific">Eumeta variegata</name>
    <name type="common">Bagworm moth</name>
    <name type="synonym">Eumeta japonica</name>
    <dbReference type="NCBI Taxonomy" id="151549"/>
    <lineage>
        <taxon>Eukaryota</taxon>
        <taxon>Metazoa</taxon>
        <taxon>Ecdysozoa</taxon>
        <taxon>Arthropoda</taxon>
        <taxon>Hexapoda</taxon>
        <taxon>Insecta</taxon>
        <taxon>Pterygota</taxon>
        <taxon>Neoptera</taxon>
        <taxon>Endopterygota</taxon>
        <taxon>Lepidoptera</taxon>
        <taxon>Glossata</taxon>
        <taxon>Ditrysia</taxon>
        <taxon>Tineoidea</taxon>
        <taxon>Psychidae</taxon>
        <taxon>Oiketicinae</taxon>
        <taxon>Eumeta</taxon>
    </lineage>
</organism>
<reference evidence="2 3" key="1">
    <citation type="journal article" date="2019" name="Commun. Biol.">
        <title>The bagworm genome reveals a unique fibroin gene that provides high tensile strength.</title>
        <authorList>
            <person name="Kono N."/>
            <person name="Nakamura H."/>
            <person name="Ohtoshi R."/>
            <person name="Tomita M."/>
            <person name="Numata K."/>
            <person name="Arakawa K."/>
        </authorList>
    </citation>
    <scope>NUCLEOTIDE SEQUENCE [LARGE SCALE GENOMIC DNA]</scope>
</reference>
<dbReference type="Proteomes" id="UP000299102">
    <property type="component" value="Unassembled WGS sequence"/>
</dbReference>
<proteinExistence type="predicted"/>
<evidence type="ECO:0000313" key="3">
    <source>
        <dbReference type="Proteomes" id="UP000299102"/>
    </source>
</evidence>
<gene>
    <name evidence="2" type="ORF">EVAR_61848_1</name>
</gene>
<evidence type="ECO:0000313" key="2">
    <source>
        <dbReference type="EMBL" id="GBP92529.1"/>
    </source>
</evidence>
<evidence type="ECO:0000256" key="1">
    <source>
        <dbReference type="SAM" id="MobiDB-lite"/>
    </source>
</evidence>
<sequence length="87" mass="9502">MLGSVDGCCHQCGDNDLEPTLDVLSDAQNKWMDNYPLASARDGRQPPASPGEQTLTEQIKNVPAPPADIVRAAEFNRLIRDPRLGSR</sequence>
<dbReference type="EMBL" id="BGZK01002281">
    <property type="protein sequence ID" value="GBP92529.1"/>
    <property type="molecule type" value="Genomic_DNA"/>
</dbReference>
<keyword evidence="3" id="KW-1185">Reference proteome</keyword>
<comment type="caution">
    <text evidence="2">The sequence shown here is derived from an EMBL/GenBank/DDBJ whole genome shotgun (WGS) entry which is preliminary data.</text>
</comment>
<feature type="region of interest" description="Disordered" evidence="1">
    <location>
        <begin position="37"/>
        <end position="56"/>
    </location>
</feature>
<protein>
    <submittedName>
        <fullName evidence="2">Uncharacterized protein</fullName>
    </submittedName>
</protein>
<accession>A0A4C1ZZZ5</accession>
<name>A0A4C1ZZZ5_EUMVA</name>
<dbReference type="AlphaFoldDB" id="A0A4C1ZZZ5"/>